<evidence type="ECO:0000256" key="1">
    <source>
        <dbReference type="SAM" id="MobiDB-lite"/>
    </source>
</evidence>
<dbReference type="Proteomes" id="UP000544122">
    <property type="component" value="Unassembled WGS sequence"/>
</dbReference>
<comment type="caution">
    <text evidence="2">The sequence shown here is derived from an EMBL/GenBank/DDBJ whole genome shotgun (WGS) entry which is preliminary data.</text>
</comment>
<organism evidence="2 3">
    <name type="scientific">Bradyrhizobium australiense</name>
    <dbReference type="NCBI Taxonomy" id="2721161"/>
    <lineage>
        <taxon>Bacteria</taxon>
        <taxon>Pseudomonadati</taxon>
        <taxon>Pseudomonadota</taxon>
        <taxon>Alphaproteobacteria</taxon>
        <taxon>Hyphomicrobiales</taxon>
        <taxon>Nitrobacteraceae</taxon>
        <taxon>Bradyrhizobium</taxon>
    </lineage>
</organism>
<dbReference type="GO" id="GO:0003677">
    <property type="term" value="F:DNA binding"/>
    <property type="evidence" value="ECO:0007669"/>
    <property type="project" value="InterPro"/>
</dbReference>
<name>A0A7Y4LVQ7_9BRAD</name>
<gene>
    <name evidence="2" type="ORF">HCN58_12600</name>
</gene>
<accession>A0A7Y4LVQ7</accession>
<keyword evidence="3" id="KW-1185">Reference proteome</keyword>
<feature type="region of interest" description="Disordered" evidence="1">
    <location>
        <begin position="1"/>
        <end position="29"/>
    </location>
</feature>
<dbReference type="Gene3D" id="4.10.430.10">
    <property type="entry name" value="Histone-like protein H-NS, C-terminal domain"/>
    <property type="match status" value="1"/>
</dbReference>
<evidence type="ECO:0000313" key="3">
    <source>
        <dbReference type="Proteomes" id="UP000544122"/>
    </source>
</evidence>
<dbReference type="InterPro" id="IPR037150">
    <property type="entry name" value="H-NS_C_dom_sf"/>
</dbReference>
<reference evidence="2 3" key="1">
    <citation type="submission" date="2020-03" db="EMBL/GenBank/DDBJ databases">
        <title>Bradyrhizobium diversity isolated from nodules of Indigofera sp.</title>
        <authorList>
            <person name="Klepa M."/>
            <person name="Helene L."/>
            <person name="Hungria M."/>
        </authorList>
    </citation>
    <scope>NUCLEOTIDE SEQUENCE [LARGE SCALE GENOMIC DNA]</scope>
    <source>
        <strain evidence="2 3">WSM 1791</strain>
    </source>
</reference>
<evidence type="ECO:0000313" key="2">
    <source>
        <dbReference type="EMBL" id="NOJ40426.1"/>
    </source>
</evidence>
<dbReference type="SUPFAM" id="SSF81273">
    <property type="entry name" value="H-NS histone-like proteins"/>
    <property type="match status" value="1"/>
</dbReference>
<sequence length="52" mass="5698">MLVAQPSKKSEPQAGAKRRAKYRDGTNEWSGCGTMPAWTKLKGDALESFQLA</sequence>
<protein>
    <submittedName>
        <fullName evidence="2">H-NS histone family protein</fullName>
    </submittedName>
</protein>
<dbReference type="EMBL" id="JAAVLX010000004">
    <property type="protein sequence ID" value="NOJ40426.1"/>
    <property type="molecule type" value="Genomic_DNA"/>
</dbReference>
<dbReference type="AlphaFoldDB" id="A0A7Y4LVQ7"/>
<proteinExistence type="predicted"/>